<dbReference type="InterPro" id="IPR017476">
    <property type="entry name" value="UDP-Glc/GDP-Man"/>
</dbReference>
<keyword evidence="2" id="KW-0560">Oxidoreductase</keyword>
<dbReference type="RefSeq" id="WP_219316812.1">
    <property type="nucleotide sequence ID" value="NZ_JAHWYN010000005.1"/>
</dbReference>
<dbReference type="PANTHER" id="PTHR43491:SF2">
    <property type="entry name" value="UDP-N-ACETYL-D-MANNOSAMINE DEHYDROGENASE"/>
    <property type="match status" value="1"/>
</dbReference>
<protein>
    <submittedName>
        <fullName evidence="6">Nucleotide sugar dehydrogenase</fullName>
    </submittedName>
</protein>
<proteinExistence type="inferred from homology"/>
<keyword evidence="3" id="KW-0520">NAD</keyword>
<evidence type="ECO:0000313" key="7">
    <source>
        <dbReference type="Proteomes" id="UP000812031"/>
    </source>
</evidence>
<dbReference type="SMART" id="SM00984">
    <property type="entry name" value="UDPG_MGDP_dh_C"/>
    <property type="match status" value="1"/>
</dbReference>
<evidence type="ECO:0000256" key="3">
    <source>
        <dbReference type="ARBA" id="ARBA00023027"/>
    </source>
</evidence>
<evidence type="ECO:0000256" key="2">
    <source>
        <dbReference type="ARBA" id="ARBA00023002"/>
    </source>
</evidence>
<name>A0ABS6XUG9_9FLAO</name>
<organism evidence="6 7">
    <name type="scientific">Flavobacterium taihuense</name>
    <dbReference type="NCBI Taxonomy" id="2857508"/>
    <lineage>
        <taxon>Bacteria</taxon>
        <taxon>Pseudomonadati</taxon>
        <taxon>Bacteroidota</taxon>
        <taxon>Flavobacteriia</taxon>
        <taxon>Flavobacteriales</taxon>
        <taxon>Flavobacteriaceae</taxon>
        <taxon>Flavobacterium</taxon>
    </lineage>
</organism>
<dbReference type="PANTHER" id="PTHR43491">
    <property type="entry name" value="UDP-N-ACETYL-D-MANNOSAMINE DEHYDROGENASE"/>
    <property type="match status" value="1"/>
</dbReference>
<evidence type="ECO:0000256" key="4">
    <source>
        <dbReference type="PIRNR" id="PIRNR000124"/>
    </source>
</evidence>
<evidence type="ECO:0000256" key="1">
    <source>
        <dbReference type="ARBA" id="ARBA00006601"/>
    </source>
</evidence>
<comment type="similarity">
    <text evidence="1 4">Belongs to the UDP-glucose/GDP-mannose dehydrogenase family.</text>
</comment>
<dbReference type="InterPro" id="IPR014026">
    <property type="entry name" value="UDP-Glc/GDP-Man_DH_dimer"/>
</dbReference>
<dbReference type="Pfam" id="PF00984">
    <property type="entry name" value="UDPG_MGDP_dh"/>
    <property type="match status" value="1"/>
</dbReference>
<sequence>MNKDIKIAVIGLGYVGLPLARLFATQYSVVGFDINVSRVEALQSGTDSTLEVDDETLQKVLVQKTGTQKGLYCTSHIADIADCNYYIVTVPTPVDKNNRPDLIPLYKSSETVGSVLKKGDIVIYESTVYPGVTEEECVPVLEKVSGLKFNIDFFAGYSPERINPGDKEHTVEKILKITSGSTPEIGQKVNELYQSVILAGTHLAPSIKVAEAAKVIENSQRDINIAFVNELAKIFNLLDIDTSAVLKAAGTKWNFLPFKPGLVGGHCIGVDPYYLAQKAQEKGYHPEIILAGRRLNDSMGDYVASQVVKLMIKKGVTINGASLLMLGITFKENCPDVRNTKIVDVIKALEDYGIQVTIFDPWANATEVEHEYGLAMVNEVPKATFDAVILGVAHKEFLSLDINLLRNRCSVLYDVKAVLVDGVDGKL</sequence>
<feature type="domain" description="UDP-glucose/GDP-mannose dehydrogenase C-terminal" evidence="5">
    <location>
        <begin position="324"/>
        <end position="421"/>
    </location>
</feature>
<evidence type="ECO:0000313" key="6">
    <source>
        <dbReference type="EMBL" id="MBW4360325.1"/>
    </source>
</evidence>
<gene>
    <name evidence="6" type="ORF">KZH69_07490</name>
</gene>
<dbReference type="Pfam" id="PF03720">
    <property type="entry name" value="UDPG_MGDP_dh_C"/>
    <property type="match status" value="1"/>
</dbReference>
<reference evidence="6 7" key="1">
    <citation type="submission" date="2021-07" db="EMBL/GenBank/DDBJ databases">
        <title>Flavobacterium sp. nov. isolated from sediment on the Taihu Lake.</title>
        <authorList>
            <person name="Qu J.-H."/>
        </authorList>
    </citation>
    <scope>NUCLEOTIDE SEQUENCE [LARGE SCALE GENOMIC DNA]</scope>
    <source>
        <strain evidence="6 7">NAS39</strain>
    </source>
</reference>
<accession>A0ABS6XUG9</accession>
<dbReference type="Proteomes" id="UP000812031">
    <property type="component" value="Unassembled WGS sequence"/>
</dbReference>
<dbReference type="InterPro" id="IPR028359">
    <property type="entry name" value="UDP_ManNAc/GlcNAc_DH"/>
</dbReference>
<dbReference type="Pfam" id="PF03721">
    <property type="entry name" value="UDPG_MGDP_dh_N"/>
    <property type="match status" value="1"/>
</dbReference>
<evidence type="ECO:0000259" key="5">
    <source>
        <dbReference type="SMART" id="SM00984"/>
    </source>
</evidence>
<dbReference type="InterPro" id="IPR001732">
    <property type="entry name" value="UDP-Glc/GDP-Man_DH_N"/>
</dbReference>
<dbReference type="NCBIfam" id="TIGR03026">
    <property type="entry name" value="NDP-sugDHase"/>
    <property type="match status" value="1"/>
</dbReference>
<dbReference type="EMBL" id="JAHWYN010000005">
    <property type="protein sequence ID" value="MBW4360325.1"/>
    <property type="molecule type" value="Genomic_DNA"/>
</dbReference>
<keyword evidence="7" id="KW-1185">Reference proteome</keyword>
<comment type="caution">
    <text evidence="6">The sequence shown here is derived from an EMBL/GenBank/DDBJ whole genome shotgun (WGS) entry which is preliminary data.</text>
</comment>
<dbReference type="InterPro" id="IPR014027">
    <property type="entry name" value="UDP-Glc/GDP-Man_DH_C"/>
</dbReference>
<dbReference type="PIRSF" id="PIRSF000124">
    <property type="entry name" value="UDPglc_GDPman_dh"/>
    <property type="match status" value="1"/>
</dbReference>
<dbReference type="PIRSF" id="PIRSF500136">
    <property type="entry name" value="UDP_ManNAc_DH"/>
    <property type="match status" value="1"/>
</dbReference>